<sequence length="266" mass="30047">MRFLCLCGAYGSSDPTSRATLKAANLFCSLKAPIVNELTSDNTASFHFIHGPCVAKPPEGFNEYFGKPPYYRFIEPDEDTKETASDDILERIRDFPDGETPEDTMRELMTEGLATSHRSFHAALRYLVDIMEREGPFDGIIGYSEGATVAATLLLHEQRRFKKKRIQPMFKYAIFFAGWPPVDPESHWMILADESDEMITIPTCHIIGSLDPYVHGSMALYNVCDPDTAYLFDHAKGHTLPRDKDTVKELGDVVRAAKKEYRIGLR</sequence>
<dbReference type="AlphaFoldDB" id="A0A6P8B135"/>
<proteinExistence type="predicted"/>
<dbReference type="Proteomes" id="UP000515153">
    <property type="component" value="Unplaced"/>
</dbReference>
<dbReference type="InterPro" id="IPR050593">
    <property type="entry name" value="LovG"/>
</dbReference>
<accession>A0A6P8B135</accession>
<dbReference type="RefSeq" id="XP_030980749.1">
    <property type="nucleotide sequence ID" value="XM_031127453.1"/>
</dbReference>
<keyword evidence="1" id="KW-0378">Hydrolase</keyword>
<dbReference type="KEGG" id="pgri:PgNI_07441"/>
<dbReference type="SUPFAM" id="SSF53474">
    <property type="entry name" value="alpha/beta-Hydrolases"/>
    <property type="match status" value="1"/>
</dbReference>
<dbReference type="Gene3D" id="3.40.50.1820">
    <property type="entry name" value="alpha/beta hydrolase"/>
    <property type="match status" value="1"/>
</dbReference>
<dbReference type="PANTHER" id="PTHR48070">
    <property type="entry name" value="ESTERASE OVCA2"/>
    <property type="match status" value="1"/>
</dbReference>
<dbReference type="GeneID" id="41962362"/>
<dbReference type="GO" id="GO:0005634">
    <property type="term" value="C:nucleus"/>
    <property type="evidence" value="ECO:0007669"/>
    <property type="project" value="TreeGrafter"/>
</dbReference>
<dbReference type="GO" id="GO:0005737">
    <property type="term" value="C:cytoplasm"/>
    <property type="evidence" value="ECO:0007669"/>
    <property type="project" value="TreeGrafter"/>
</dbReference>
<reference evidence="4" key="2">
    <citation type="submission" date="2019-10" db="EMBL/GenBank/DDBJ databases">
        <authorList>
            <consortium name="NCBI Genome Project"/>
        </authorList>
    </citation>
    <scope>NUCLEOTIDE SEQUENCE</scope>
    <source>
        <strain evidence="4">NI907</strain>
    </source>
</reference>
<dbReference type="Pfam" id="PF03959">
    <property type="entry name" value="FSH1"/>
    <property type="match status" value="1"/>
</dbReference>
<keyword evidence="3" id="KW-1185">Reference proteome</keyword>
<evidence type="ECO:0000313" key="4">
    <source>
        <dbReference type="RefSeq" id="XP_030980749.1"/>
    </source>
</evidence>
<evidence type="ECO:0000256" key="1">
    <source>
        <dbReference type="ARBA" id="ARBA00022801"/>
    </source>
</evidence>
<dbReference type="GO" id="GO:0016787">
    <property type="term" value="F:hydrolase activity"/>
    <property type="evidence" value="ECO:0007669"/>
    <property type="project" value="UniProtKB-KW"/>
</dbReference>
<reference evidence="4" key="1">
    <citation type="journal article" date="2019" name="Mol. Biol. Evol.">
        <title>Blast fungal genomes show frequent chromosomal changes, gene gains and losses, and effector gene turnover.</title>
        <authorList>
            <person name="Gomez Luciano L.B."/>
            <person name="Jason Tsai I."/>
            <person name="Chuma I."/>
            <person name="Tosa Y."/>
            <person name="Chen Y.H."/>
            <person name="Li J.Y."/>
            <person name="Li M.Y."/>
            <person name="Jade Lu M.Y."/>
            <person name="Nakayashiki H."/>
            <person name="Li W.H."/>
        </authorList>
    </citation>
    <scope>NUCLEOTIDE SEQUENCE</scope>
    <source>
        <strain evidence="4">NI907</strain>
    </source>
</reference>
<feature type="domain" description="Serine hydrolase" evidence="2">
    <location>
        <begin position="2"/>
        <end position="249"/>
    </location>
</feature>
<dbReference type="InterPro" id="IPR029058">
    <property type="entry name" value="AB_hydrolase_fold"/>
</dbReference>
<evidence type="ECO:0000259" key="2">
    <source>
        <dbReference type="Pfam" id="PF03959"/>
    </source>
</evidence>
<dbReference type="GO" id="GO:0019748">
    <property type="term" value="P:secondary metabolic process"/>
    <property type="evidence" value="ECO:0007669"/>
    <property type="project" value="TreeGrafter"/>
</dbReference>
<evidence type="ECO:0000313" key="3">
    <source>
        <dbReference type="Proteomes" id="UP000515153"/>
    </source>
</evidence>
<reference evidence="4" key="3">
    <citation type="submission" date="2025-08" db="UniProtKB">
        <authorList>
            <consortium name="RefSeq"/>
        </authorList>
    </citation>
    <scope>IDENTIFICATION</scope>
    <source>
        <strain evidence="4">NI907</strain>
    </source>
</reference>
<organism evidence="3 4">
    <name type="scientific">Pyricularia grisea</name>
    <name type="common">Crabgrass-specific blast fungus</name>
    <name type="synonym">Magnaporthe grisea</name>
    <dbReference type="NCBI Taxonomy" id="148305"/>
    <lineage>
        <taxon>Eukaryota</taxon>
        <taxon>Fungi</taxon>
        <taxon>Dikarya</taxon>
        <taxon>Ascomycota</taxon>
        <taxon>Pezizomycotina</taxon>
        <taxon>Sordariomycetes</taxon>
        <taxon>Sordariomycetidae</taxon>
        <taxon>Magnaporthales</taxon>
        <taxon>Pyriculariaceae</taxon>
        <taxon>Pyricularia</taxon>
    </lineage>
</organism>
<dbReference type="InterPro" id="IPR005645">
    <property type="entry name" value="FSH-like_dom"/>
</dbReference>
<name>A0A6P8B135_PYRGI</name>
<gene>
    <name evidence="4" type="ORF">PgNI_07441</name>
</gene>
<dbReference type="PANTHER" id="PTHR48070:SF4">
    <property type="entry name" value="ESTERASE ALNB"/>
    <property type="match status" value="1"/>
</dbReference>
<protein>
    <recommendedName>
        <fullName evidence="2">Serine hydrolase domain-containing protein</fullName>
    </recommendedName>
</protein>